<proteinExistence type="predicted"/>
<organism evidence="1 2">
    <name type="scientific">Caerostris darwini</name>
    <dbReference type="NCBI Taxonomy" id="1538125"/>
    <lineage>
        <taxon>Eukaryota</taxon>
        <taxon>Metazoa</taxon>
        <taxon>Ecdysozoa</taxon>
        <taxon>Arthropoda</taxon>
        <taxon>Chelicerata</taxon>
        <taxon>Arachnida</taxon>
        <taxon>Araneae</taxon>
        <taxon>Araneomorphae</taxon>
        <taxon>Entelegynae</taxon>
        <taxon>Araneoidea</taxon>
        <taxon>Araneidae</taxon>
        <taxon>Caerostris</taxon>
    </lineage>
</organism>
<evidence type="ECO:0000313" key="2">
    <source>
        <dbReference type="Proteomes" id="UP001054837"/>
    </source>
</evidence>
<gene>
    <name evidence="1" type="ORF">CDAR_429971</name>
</gene>
<sequence>MYRLHDCDIFSHTETTLFPFVPVDRRVGAQISAAKVVLREHSLLQWSATGARGHHRKTGPCCHFFSSSVSFRQLRIKQIAGSTHVHPELTAEMQMRRAKKELLFQC</sequence>
<comment type="caution">
    <text evidence="1">The sequence shown here is derived from an EMBL/GenBank/DDBJ whole genome shotgun (WGS) entry which is preliminary data.</text>
</comment>
<reference evidence="1 2" key="1">
    <citation type="submission" date="2021-06" db="EMBL/GenBank/DDBJ databases">
        <title>Caerostris darwini draft genome.</title>
        <authorList>
            <person name="Kono N."/>
            <person name="Arakawa K."/>
        </authorList>
    </citation>
    <scope>NUCLEOTIDE SEQUENCE [LARGE SCALE GENOMIC DNA]</scope>
</reference>
<dbReference type="EMBL" id="BPLQ01006759">
    <property type="protein sequence ID" value="GIY25028.1"/>
    <property type="molecule type" value="Genomic_DNA"/>
</dbReference>
<evidence type="ECO:0000313" key="1">
    <source>
        <dbReference type="EMBL" id="GIY25028.1"/>
    </source>
</evidence>
<name>A0AAV4RRT9_9ARAC</name>
<dbReference type="AlphaFoldDB" id="A0AAV4RRT9"/>
<accession>A0AAV4RRT9</accession>
<dbReference type="Proteomes" id="UP001054837">
    <property type="component" value="Unassembled WGS sequence"/>
</dbReference>
<protein>
    <submittedName>
        <fullName evidence="1">Uncharacterized protein</fullName>
    </submittedName>
</protein>
<keyword evidence="2" id="KW-1185">Reference proteome</keyword>